<evidence type="ECO:0000313" key="2">
    <source>
        <dbReference type="Proteomes" id="UP000006281"/>
    </source>
</evidence>
<dbReference type="PIRSF" id="PIRSF017393">
    <property type="entry name" value="MTase_SAV2177"/>
    <property type="match status" value="1"/>
</dbReference>
<dbReference type="InterPro" id="IPR029063">
    <property type="entry name" value="SAM-dependent_MTases_sf"/>
</dbReference>
<dbReference type="HOGENOM" id="CLU_067079_1_0_11"/>
<dbReference type="BioCyc" id="SESP1179773:BN6_RS06420-MONOMER"/>
<dbReference type="InterPro" id="IPR006764">
    <property type="entry name" value="SAM_dep_MeTrfase_SAV2177_type"/>
</dbReference>
<gene>
    <name evidence="1" type="ordered locus">BN6_13060</name>
</gene>
<reference evidence="1 2" key="1">
    <citation type="journal article" date="2012" name="BMC Genomics">
        <title>Complete genome sequence of Saccharothrix espanaensis DSM 44229T and comparison to the other completely sequenced Pseudonocardiaceae.</title>
        <authorList>
            <person name="Strobel T."/>
            <person name="Al-Dilaimi A."/>
            <person name="Blom J."/>
            <person name="Gessner A."/>
            <person name="Kalinowski J."/>
            <person name="Luzhetska M."/>
            <person name="Puhler A."/>
            <person name="Szczepanowski R."/>
            <person name="Bechthold A."/>
            <person name="Ruckert C."/>
        </authorList>
    </citation>
    <scope>NUCLEOTIDE SEQUENCE [LARGE SCALE GENOMIC DNA]</scope>
    <source>
        <strain evidence="2">ATCC 51144 / DSM 44229 / JCM 9112 / NBRC 15066 / NRRL 15764</strain>
    </source>
</reference>
<dbReference type="STRING" id="1179773.BN6_13060"/>
<evidence type="ECO:0008006" key="3">
    <source>
        <dbReference type="Google" id="ProtNLM"/>
    </source>
</evidence>
<dbReference type="EMBL" id="HE804045">
    <property type="protein sequence ID" value="CCH28631.1"/>
    <property type="molecule type" value="Genomic_DNA"/>
</dbReference>
<name>K0JS44_SACES</name>
<proteinExistence type="predicted"/>
<dbReference type="KEGG" id="sesp:BN6_13060"/>
<dbReference type="PATRIC" id="fig|1179773.3.peg.1311"/>
<protein>
    <recommendedName>
        <fullName evidence="3">S-adenosyl methyltransferase</fullName>
    </recommendedName>
</protein>
<dbReference type="AlphaFoldDB" id="K0JS44"/>
<sequence length="276" mass="30567">MSEIRPNSIERQLMGERPDIDLTRPSAARVYDYYLGGAHNFAADREMARQAIGMWPELPLIMQANRAFLRRAVEYCAAHGVHQFLDLGSGIPTVGNVHEVARNADPTAHVVYVDNDPIAVTYSRTILGDDRQTSAVQEDLRHPDAVLAAVRDLLDLSRPVAVMMVAVLHFVTDEDGPADIVAAYRDAVPSGSHLVISHATHDGQDTQADTHQDLYRQRTATPMTMRSHDQVLRFFDGFDVVEPGVVHLPLWRPASREDVGDHPERFAGLAAVGRKP</sequence>
<dbReference type="Pfam" id="PF04672">
    <property type="entry name" value="Methyltransf_19"/>
    <property type="match status" value="1"/>
</dbReference>
<evidence type="ECO:0000313" key="1">
    <source>
        <dbReference type="EMBL" id="CCH28631.1"/>
    </source>
</evidence>
<accession>K0JS44</accession>
<dbReference type="eggNOG" id="COG2890">
    <property type="taxonomic scope" value="Bacteria"/>
</dbReference>
<organism evidence="1 2">
    <name type="scientific">Saccharothrix espanaensis (strain ATCC 51144 / DSM 44229 / JCM 9112 / NBRC 15066 / NRRL 15764)</name>
    <dbReference type="NCBI Taxonomy" id="1179773"/>
    <lineage>
        <taxon>Bacteria</taxon>
        <taxon>Bacillati</taxon>
        <taxon>Actinomycetota</taxon>
        <taxon>Actinomycetes</taxon>
        <taxon>Pseudonocardiales</taxon>
        <taxon>Pseudonocardiaceae</taxon>
        <taxon>Saccharothrix</taxon>
    </lineage>
</organism>
<dbReference type="Gene3D" id="3.40.50.150">
    <property type="entry name" value="Vaccinia Virus protein VP39"/>
    <property type="match status" value="1"/>
</dbReference>
<dbReference type="SUPFAM" id="SSF53335">
    <property type="entry name" value="S-adenosyl-L-methionine-dependent methyltransferases"/>
    <property type="match status" value="1"/>
</dbReference>
<keyword evidence="2" id="KW-1185">Reference proteome</keyword>
<dbReference type="Proteomes" id="UP000006281">
    <property type="component" value="Chromosome"/>
</dbReference>